<protein>
    <submittedName>
        <fullName evidence="1">Uncharacterized protein</fullName>
    </submittedName>
</protein>
<evidence type="ECO:0000313" key="1">
    <source>
        <dbReference type="EMBL" id="SUN35187.1"/>
    </source>
</evidence>
<keyword evidence="2" id="KW-1185">Reference proteome</keyword>
<gene>
    <name evidence="1" type="ORF">NCTC11391_00162</name>
</gene>
<dbReference type="OrthoDB" id="9887719at2"/>
<dbReference type="AlphaFoldDB" id="A0A380JCR3"/>
<sequence>MHILVENGEKYFFDGTHYRKFASKNAEVKPHKTNNQNLIYSVKSQNVKFPSLHFELVNVENLVEIPTLDKNDCKKIVEFFAQNMSKIFDQVMAVSQELNQIETSTFSDGIDSTSGKSIIKVLAAQLLCSYLRERGMKVLVNFEQPPERKGMYVKLNFLKGKDIYCEVVHENEINYQ</sequence>
<name>A0A380JCR3_STRDO</name>
<evidence type="ECO:0000313" key="2">
    <source>
        <dbReference type="Proteomes" id="UP000254082"/>
    </source>
</evidence>
<dbReference type="Proteomes" id="UP000254082">
    <property type="component" value="Unassembled WGS sequence"/>
</dbReference>
<dbReference type="RefSeq" id="WP_019782222.1">
    <property type="nucleotide sequence ID" value="NZ_UHFA01000002.1"/>
</dbReference>
<dbReference type="EMBL" id="UHFA01000002">
    <property type="protein sequence ID" value="SUN35187.1"/>
    <property type="molecule type" value="Genomic_DNA"/>
</dbReference>
<proteinExistence type="predicted"/>
<accession>A0A380JCR3</accession>
<organism evidence="1 2">
    <name type="scientific">Streptococcus downei MFe28</name>
    <dbReference type="NCBI Taxonomy" id="764290"/>
    <lineage>
        <taxon>Bacteria</taxon>
        <taxon>Bacillati</taxon>
        <taxon>Bacillota</taxon>
        <taxon>Bacilli</taxon>
        <taxon>Lactobacillales</taxon>
        <taxon>Streptococcaceae</taxon>
        <taxon>Streptococcus</taxon>
    </lineage>
</organism>
<reference evidence="1 2" key="1">
    <citation type="submission" date="2018-06" db="EMBL/GenBank/DDBJ databases">
        <authorList>
            <consortium name="Pathogen Informatics"/>
            <person name="Doyle S."/>
        </authorList>
    </citation>
    <scope>NUCLEOTIDE SEQUENCE [LARGE SCALE GENOMIC DNA]</scope>
    <source>
        <strain evidence="2">NCTC 11391</strain>
    </source>
</reference>